<keyword evidence="6" id="KW-0539">Nucleus</keyword>
<dbReference type="GeneID" id="63863601"/>
<dbReference type="VEuPathDB" id="FungiDB:BO72DRAFT_456317"/>
<evidence type="ECO:0000259" key="8">
    <source>
        <dbReference type="Pfam" id="PF11600"/>
    </source>
</evidence>
<proteinExistence type="predicted"/>
<feature type="domain" description="Chromatin assembly factor 1 subunit Cac1-like C-terminal" evidence="10">
    <location>
        <begin position="669"/>
        <end position="737"/>
    </location>
</feature>
<keyword evidence="5" id="KW-0234">DNA repair</keyword>
<feature type="compositionally biased region" description="Polar residues" evidence="7">
    <location>
        <begin position="75"/>
        <end position="84"/>
    </location>
</feature>
<dbReference type="InterPro" id="IPR048800">
    <property type="entry name" value="Cac1-like_C"/>
</dbReference>
<keyword evidence="4" id="KW-0143">Chaperone</keyword>
<evidence type="ECO:0000256" key="2">
    <source>
        <dbReference type="ARBA" id="ARBA00022705"/>
    </source>
</evidence>
<evidence type="ECO:0000313" key="11">
    <source>
        <dbReference type="EMBL" id="RAK80432.1"/>
    </source>
</evidence>
<keyword evidence="2" id="KW-0235">DNA replication</keyword>
<dbReference type="Proteomes" id="UP000249789">
    <property type="component" value="Unassembled WGS sequence"/>
</dbReference>
<dbReference type="GO" id="GO:0006281">
    <property type="term" value="P:DNA repair"/>
    <property type="evidence" value="ECO:0007669"/>
    <property type="project" value="UniProtKB-KW"/>
</dbReference>
<evidence type="ECO:0000259" key="10">
    <source>
        <dbReference type="Pfam" id="PF21796"/>
    </source>
</evidence>
<feature type="domain" description="Chromatin assembly factor 1 subunit A dimerization" evidence="9">
    <location>
        <begin position="464"/>
        <end position="538"/>
    </location>
</feature>
<feature type="compositionally biased region" description="Pro residues" evidence="7">
    <location>
        <begin position="1"/>
        <end position="19"/>
    </location>
</feature>
<protein>
    <recommendedName>
        <fullName evidence="13">Chromatin assembly factor 1 subunit A</fullName>
    </recommendedName>
</protein>
<evidence type="ECO:0000256" key="7">
    <source>
        <dbReference type="SAM" id="MobiDB-lite"/>
    </source>
</evidence>
<evidence type="ECO:0000313" key="12">
    <source>
        <dbReference type="Proteomes" id="UP000249789"/>
    </source>
</evidence>
<comment type="subcellular location">
    <subcellularLocation>
        <location evidence="1">Nucleus</location>
    </subcellularLocation>
</comment>
<dbReference type="EMBL" id="KZ824629">
    <property type="protein sequence ID" value="RAK80432.1"/>
    <property type="molecule type" value="Genomic_DNA"/>
</dbReference>
<dbReference type="Pfam" id="PF12253">
    <property type="entry name" value="CAF1A_dimeriz"/>
    <property type="match status" value="1"/>
</dbReference>
<dbReference type="OrthoDB" id="79480at2759"/>
<keyword evidence="3" id="KW-0227">DNA damage</keyword>
<accession>A0A8G1W1I6</accession>
<feature type="region of interest" description="Disordered" evidence="7">
    <location>
        <begin position="1"/>
        <end position="321"/>
    </location>
</feature>
<gene>
    <name evidence="11" type="ORF">BO72DRAFT_456317</name>
</gene>
<feature type="compositionally biased region" description="Basic and acidic residues" evidence="7">
    <location>
        <begin position="203"/>
        <end position="303"/>
    </location>
</feature>
<dbReference type="Pfam" id="PF21796">
    <property type="entry name" value="Cac1_C"/>
    <property type="match status" value="1"/>
</dbReference>
<sequence>MDASSPVPPSLKPTPPPPSALASTPATSNTAAINNHSHRSPLPLNTYPSIMSTSPSSTRKRSIQDDEMGGMDSENGGSVVQESTMDIDTETTEYSAGDSPGVSVQQPPTTGISTTSTPDDDKENHDVLRAHLQKVAGSDGETGAALPSPDGDGNSSTRSARTAAVSPAPPSDSAHAGLSASGDGTGSFTVPAAKKRKLSPTSKETKQQEKEAKERQKQQEKARKVEEKEVKERQRIEGKAKKDEEKRKREAEREEEKRAKEEERKKRDAEKEEKRKVKEEEKAAKEEEKKKKEEEKSRKERSQTKLNSFFAKPKPAIAYSNPSLTTNKTILLSPQRTTGAGAAPESFHDPAPSAVSDYQRDFPDFFLQSHTKVAPPHQFQRDAKALHHTQEKVDVYLKSNATARPSAFRPSELFNLIPYRRRCGRLPASVKEILIQMQNLADQAGPSEDAQRKPRELLRQVTMKSFRFGEDVRPPYQGTFTKRLPSAAAHRLMRNPFRRGLPEINYDYDSEAEWEEPEEGEELDSEEEDEMSEDGEDDMDGFLDDEDDHLVDGKRRLIVGDLEPVSTGIRWQEQGVDSELQMYKLETISDSVPFPIDPFSTVYWQKPKPADSVPGAAGLGRSTLHTFMGQAVPGSHKGSPGGGSTADGGALAVVTAGRTKQRTFPAEQLGEFKQVVDGSDLTKLGLLEILKKRKRKANLHGFACDRFPKVSKDVLKDTLNSVATRVGQKEADKKWVCK</sequence>
<dbReference type="GO" id="GO:0006334">
    <property type="term" value="P:nucleosome assembly"/>
    <property type="evidence" value="ECO:0007669"/>
    <property type="project" value="TreeGrafter"/>
</dbReference>
<evidence type="ECO:0008006" key="13">
    <source>
        <dbReference type="Google" id="ProtNLM"/>
    </source>
</evidence>
<evidence type="ECO:0000259" key="9">
    <source>
        <dbReference type="Pfam" id="PF12253"/>
    </source>
</evidence>
<dbReference type="PANTHER" id="PTHR15272">
    <property type="entry name" value="CHROMATIN ASSEMBLY FACTOR 1 SUBUNIT A CAF-1 SUBUNIT A"/>
    <property type="match status" value="1"/>
</dbReference>
<keyword evidence="12" id="KW-1185">Reference proteome</keyword>
<feature type="domain" description="Chromatin assembly factor 1 p150 subunit acidic region" evidence="8">
    <location>
        <begin position="206"/>
        <end position="316"/>
    </location>
</feature>
<feature type="compositionally biased region" description="Low complexity" evidence="7">
    <location>
        <begin position="107"/>
        <end position="117"/>
    </location>
</feature>
<evidence type="ECO:0000256" key="1">
    <source>
        <dbReference type="ARBA" id="ARBA00004123"/>
    </source>
</evidence>
<dbReference type="AlphaFoldDB" id="A0A8G1W1I6"/>
<dbReference type="PANTHER" id="PTHR15272:SF0">
    <property type="entry name" value="CHROMATIN ASSEMBLY FACTOR 1 SUBUNIT A"/>
    <property type="match status" value="1"/>
</dbReference>
<feature type="compositionally biased region" description="Low complexity" evidence="7">
    <location>
        <begin position="20"/>
        <end position="32"/>
    </location>
</feature>
<evidence type="ECO:0000256" key="5">
    <source>
        <dbReference type="ARBA" id="ARBA00023204"/>
    </source>
</evidence>
<feature type="compositionally biased region" description="Low complexity" evidence="7">
    <location>
        <begin position="155"/>
        <end position="176"/>
    </location>
</feature>
<dbReference type="GO" id="GO:0006260">
    <property type="term" value="P:DNA replication"/>
    <property type="evidence" value="ECO:0007669"/>
    <property type="project" value="UniProtKB-KW"/>
</dbReference>
<evidence type="ECO:0000256" key="6">
    <source>
        <dbReference type="ARBA" id="ARBA00023242"/>
    </source>
</evidence>
<name>A0A8G1W1I6_9EURO</name>
<dbReference type="GO" id="GO:0005634">
    <property type="term" value="C:nucleus"/>
    <property type="evidence" value="ECO:0007669"/>
    <property type="project" value="UniProtKB-SubCell"/>
</dbReference>
<feature type="region of interest" description="Disordered" evidence="7">
    <location>
        <begin position="510"/>
        <end position="547"/>
    </location>
</feature>
<evidence type="ECO:0000256" key="3">
    <source>
        <dbReference type="ARBA" id="ARBA00022763"/>
    </source>
</evidence>
<dbReference type="RefSeq" id="XP_040804442.1">
    <property type="nucleotide sequence ID" value="XM_040946268.1"/>
</dbReference>
<dbReference type="GO" id="GO:0033186">
    <property type="term" value="C:CAF-1 complex"/>
    <property type="evidence" value="ECO:0007669"/>
    <property type="project" value="TreeGrafter"/>
</dbReference>
<organism evidence="11 12">
    <name type="scientific">Aspergillus fijiensis CBS 313.89</name>
    <dbReference type="NCBI Taxonomy" id="1448319"/>
    <lineage>
        <taxon>Eukaryota</taxon>
        <taxon>Fungi</taxon>
        <taxon>Dikarya</taxon>
        <taxon>Ascomycota</taxon>
        <taxon>Pezizomycotina</taxon>
        <taxon>Eurotiomycetes</taxon>
        <taxon>Eurotiomycetidae</taxon>
        <taxon>Eurotiales</taxon>
        <taxon>Aspergillaceae</taxon>
        <taxon>Aspergillus</taxon>
    </lineage>
</organism>
<evidence type="ECO:0000256" key="4">
    <source>
        <dbReference type="ARBA" id="ARBA00023186"/>
    </source>
</evidence>
<reference evidence="11 12" key="1">
    <citation type="submission" date="2018-02" db="EMBL/GenBank/DDBJ databases">
        <title>The genomes of Aspergillus section Nigri reveals drivers in fungal speciation.</title>
        <authorList>
            <consortium name="DOE Joint Genome Institute"/>
            <person name="Vesth T.C."/>
            <person name="Nybo J."/>
            <person name="Theobald S."/>
            <person name="Brandl J."/>
            <person name="Frisvad J.C."/>
            <person name="Nielsen K.F."/>
            <person name="Lyhne E.K."/>
            <person name="Kogle M.E."/>
            <person name="Kuo A."/>
            <person name="Riley R."/>
            <person name="Clum A."/>
            <person name="Nolan M."/>
            <person name="Lipzen A."/>
            <person name="Salamov A."/>
            <person name="Henrissat B."/>
            <person name="Wiebenga A."/>
            <person name="De vries R.P."/>
            <person name="Grigoriev I.V."/>
            <person name="Mortensen U.H."/>
            <person name="Andersen M.R."/>
            <person name="Baker S.E."/>
        </authorList>
    </citation>
    <scope>NUCLEOTIDE SEQUENCE [LARGE SCALE GENOMIC DNA]</scope>
    <source>
        <strain evidence="11 12">CBS 313.89</strain>
    </source>
</reference>
<dbReference type="Pfam" id="PF11600">
    <property type="entry name" value="CAF1A_acidic"/>
    <property type="match status" value="1"/>
</dbReference>
<dbReference type="InterPro" id="IPR021644">
    <property type="entry name" value="CAF-1_p150_acidic"/>
</dbReference>
<feature type="compositionally biased region" description="Polar residues" evidence="7">
    <location>
        <begin position="46"/>
        <end position="57"/>
    </location>
</feature>
<dbReference type="InterPro" id="IPR022043">
    <property type="entry name" value="CAF1A_DD"/>
</dbReference>